<feature type="transmembrane region" description="Helical" evidence="1">
    <location>
        <begin position="238"/>
        <end position="265"/>
    </location>
</feature>
<proteinExistence type="predicted"/>
<feature type="transmembrane region" description="Helical" evidence="1">
    <location>
        <begin position="163"/>
        <end position="182"/>
    </location>
</feature>
<reference evidence="2 3" key="1">
    <citation type="submission" date="2018-01" db="EMBL/GenBank/DDBJ databases">
        <title>Draft genome sequence of Sphaerisporangium sp. 7K107.</title>
        <authorList>
            <person name="Sahin N."/>
            <person name="Saygin H."/>
            <person name="Ay H."/>
        </authorList>
    </citation>
    <scope>NUCLEOTIDE SEQUENCE [LARGE SCALE GENOMIC DNA]</scope>
    <source>
        <strain evidence="2 3">7K107</strain>
    </source>
</reference>
<feature type="transmembrane region" description="Helical" evidence="1">
    <location>
        <begin position="29"/>
        <end position="58"/>
    </location>
</feature>
<keyword evidence="1" id="KW-1133">Transmembrane helix</keyword>
<feature type="transmembrane region" description="Helical" evidence="1">
    <location>
        <begin position="213"/>
        <end position="232"/>
    </location>
</feature>
<evidence type="ECO:0000313" key="2">
    <source>
        <dbReference type="EMBL" id="PZG54435.1"/>
    </source>
</evidence>
<dbReference type="EMBL" id="POUA01000017">
    <property type="protein sequence ID" value="PZG54435.1"/>
    <property type="molecule type" value="Genomic_DNA"/>
</dbReference>
<accession>A0A2W2HS45</accession>
<sequence length="412" mass="41970">MPTAFGSSLLAWEIPVVAAVVTRMPQGPSALAALGAGLSVLFVVNSPALALAPLVVVARAVHGSSALLRHALVTGVAGSAVMLGLAALPAVPALIGLPAGLHGMFQVCLLSFATAPPAVALRRYLHGRLIERDRTQPIAVATGVRIAVTIAAALGLWRAGLTTAAVGGVALSAGAWAEAAYLSTAVRRLAVTEDVQKGAGRLLAQHARLTSNILLNMSPALITTVVLARSGAAEASLIVWPALYGLLSLGTIPLSDFETVGAALLRRTGDVAVLRRFTVLLAGTLLAAGLLVACTPLAHLYLTGFSNVPPGPAYLGESWVAVLVAVPALWAVRGQARALIIAADRTSVLLRAAVAHVGGMLALGLLLPLTRLPGVACASIALLGALAAEILVLRAGHRRDGQPARGGRKVRR</sequence>
<comment type="caution">
    <text evidence="2">The sequence shown here is derived from an EMBL/GenBank/DDBJ whole genome shotgun (WGS) entry which is preliminary data.</text>
</comment>
<keyword evidence="1" id="KW-0812">Transmembrane</keyword>
<feature type="transmembrane region" description="Helical" evidence="1">
    <location>
        <begin position="70"/>
        <end position="91"/>
    </location>
</feature>
<dbReference type="AlphaFoldDB" id="A0A2W2HS45"/>
<feature type="transmembrane region" description="Helical" evidence="1">
    <location>
        <begin position="103"/>
        <end position="125"/>
    </location>
</feature>
<feature type="transmembrane region" description="Helical" evidence="1">
    <location>
        <begin position="318"/>
        <end position="336"/>
    </location>
</feature>
<dbReference type="Proteomes" id="UP000248544">
    <property type="component" value="Unassembled WGS sequence"/>
</dbReference>
<name>A0A2W2HS45_9ACTN</name>
<feature type="transmembrane region" description="Helical" evidence="1">
    <location>
        <begin position="373"/>
        <end position="393"/>
    </location>
</feature>
<evidence type="ECO:0000313" key="3">
    <source>
        <dbReference type="Proteomes" id="UP000248544"/>
    </source>
</evidence>
<feature type="transmembrane region" description="Helical" evidence="1">
    <location>
        <begin position="348"/>
        <end position="367"/>
    </location>
</feature>
<keyword evidence="3" id="KW-1185">Reference proteome</keyword>
<organism evidence="2 3">
    <name type="scientific">Spongiactinospora gelatinilytica</name>
    <dbReference type="NCBI Taxonomy" id="2666298"/>
    <lineage>
        <taxon>Bacteria</taxon>
        <taxon>Bacillati</taxon>
        <taxon>Actinomycetota</taxon>
        <taxon>Actinomycetes</taxon>
        <taxon>Streptosporangiales</taxon>
        <taxon>Streptosporangiaceae</taxon>
        <taxon>Spongiactinospora</taxon>
    </lineage>
</organism>
<feature type="transmembrane region" description="Helical" evidence="1">
    <location>
        <begin position="137"/>
        <end position="157"/>
    </location>
</feature>
<gene>
    <name evidence="2" type="ORF">C1I98_04050</name>
</gene>
<keyword evidence="1" id="KW-0472">Membrane</keyword>
<evidence type="ECO:0008006" key="4">
    <source>
        <dbReference type="Google" id="ProtNLM"/>
    </source>
</evidence>
<protein>
    <recommendedName>
        <fullName evidence="4">Polysaccharide biosynthesis protein</fullName>
    </recommendedName>
</protein>
<evidence type="ECO:0000256" key="1">
    <source>
        <dbReference type="SAM" id="Phobius"/>
    </source>
</evidence>
<feature type="transmembrane region" description="Helical" evidence="1">
    <location>
        <begin position="277"/>
        <end position="298"/>
    </location>
</feature>